<evidence type="ECO:0000313" key="14">
    <source>
        <dbReference type="Proteomes" id="UP000182200"/>
    </source>
</evidence>
<sequence length="98" mass="11333">MRSLAEIKEVISSHLNEIREKFGVKELGVFGSYVRGEQSEISDIDVLVEFEQGKKTFDNYMDLKFYLEDLLGVEVDLVIKSAIKPKLKEYILKEVVYV</sequence>
<dbReference type="CDD" id="cd05403">
    <property type="entry name" value="NT_KNTase_like"/>
    <property type="match status" value="1"/>
</dbReference>
<evidence type="ECO:0000256" key="2">
    <source>
        <dbReference type="ARBA" id="ARBA00022649"/>
    </source>
</evidence>
<comment type="similarity">
    <text evidence="9">Belongs to the MntA antitoxin family.</text>
</comment>
<dbReference type="GO" id="GO:0016779">
    <property type="term" value="F:nucleotidyltransferase activity"/>
    <property type="evidence" value="ECO:0007669"/>
    <property type="project" value="UniProtKB-KW"/>
</dbReference>
<accession>A0A0P1P563</accession>
<evidence type="ECO:0000256" key="9">
    <source>
        <dbReference type="ARBA" id="ARBA00038276"/>
    </source>
</evidence>
<dbReference type="EMBL" id="CZVI01000010">
    <property type="protein sequence ID" value="CUS85968.1"/>
    <property type="molecule type" value="Genomic_DNA"/>
</dbReference>
<accession>A0A0P1LZD3</accession>
<dbReference type="Pfam" id="PF01909">
    <property type="entry name" value="NTP_transf_2"/>
    <property type="match status" value="1"/>
</dbReference>
<dbReference type="InterPro" id="IPR052038">
    <property type="entry name" value="Type-VII_TA_antitoxin"/>
</dbReference>
<reference evidence="13 14" key="1">
    <citation type="submission" date="2015-11" db="EMBL/GenBank/DDBJ databases">
        <authorList>
            <person name="Varghese N."/>
        </authorList>
    </citation>
    <scope>NUCLEOTIDE SEQUENCE [LARGE SCALE GENOMIC DNA]</scope>
    <source>
        <strain evidence="11 14">JGI-8</strain>
    </source>
</reference>
<keyword evidence="4" id="KW-0548">Nucleotidyltransferase</keyword>
<dbReference type="EMBL" id="FAOP01000010">
    <property type="protein sequence ID" value="CUU08725.1"/>
    <property type="molecule type" value="Genomic_DNA"/>
</dbReference>
<dbReference type="Proteomes" id="UP000182011">
    <property type="component" value="Unassembled WGS sequence"/>
</dbReference>
<evidence type="ECO:0000256" key="1">
    <source>
        <dbReference type="ARBA" id="ARBA00001946"/>
    </source>
</evidence>
<evidence type="ECO:0000256" key="3">
    <source>
        <dbReference type="ARBA" id="ARBA00022679"/>
    </source>
</evidence>
<dbReference type="SUPFAM" id="SSF81301">
    <property type="entry name" value="Nucleotidyltransferase"/>
    <property type="match status" value="1"/>
</dbReference>
<keyword evidence="6" id="KW-0547">Nucleotide-binding</keyword>
<dbReference type="STRING" id="1633631.GCA_001442925_02165"/>
<evidence type="ECO:0000313" key="12">
    <source>
        <dbReference type="EMBL" id="CUU08725.1"/>
    </source>
</evidence>
<dbReference type="InterPro" id="IPR002934">
    <property type="entry name" value="Polymerase_NTP_transf_dom"/>
</dbReference>
<accession>A0A0P1MAN6</accession>
<organism evidence="12 13">
    <name type="scientific">Candidatus Kryptonium thompsonii</name>
    <dbReference type="NCBI Taxonomy" id="1633631"/>
    <lineage>
        <taxon>Bacteria</taxon>
        <taxon>Pseudomonadati</taxon>
        <taxon>Candidatus Kryptoniota</taxon>
        <taxon>Candidatus Kryptonium</taxon>
    </lineage>
</organism>
<accession>A0A0P1LTI5</accession>
<evidence type="ECO:0000256" key="7">
    <source>
        <dbReference type="ARBA" id="ARBA00022840"/>
    </source>
</evidence>
<evidence type="ECO:0000259" key="10">
    <source>
        <dbReference type="Pfam" id="PF01909"/>
    </source>
</evidence>
<accession>A0A0P1P917</accession>
<proteinExistence type="inferred from homology"/>
<keyword evidence="8" id="KW-0460">Magnesium</keyword>
<dbReference type="Gene3D" id="3.30.460.10">
    <property type="entry name" value="Beta Polymerase, domain 2"/>
    <property type="match status" value="1"/>
</dbReference>
<dbReference type="Proteomes" id="UP000182200">
    <property type="component" value="Unassembled WGS sequence"/>
</dbReference>
<keyword evidence="2" id="KW-1277">Toxin-antitoxin system</keyword>
<evidence type="ECO:0000256" key="8">
    <source>
        <dbReference type="ARBA" id="ARBA00022842"/>
    </source>
</evidence>
<accession>A0A0P1NU18</accession>
<dbReference type="PANTHER" id="PTHR33571:SF14">
    <property type="entry name" value="PROTEIN ADENYLYLTRANSFERASE MJ0435-RELATED"/>
    <property type="match status" value="1"/>
</dbReference>
<reference evidence="12" key="2">
    <citation type="submission" date="2015-11" db="EMBL/GenBank/DDBJ databases">
        <authorList>
            <person name="Zhang Y."/>
            <person name="Guo Z."/>
        </authorList>
    </citation>
    <scope>NUCLEOTIDE SEQUENCE [LARGE SCALE GENOMIC DNA]</scope>
    <source>
        <strain evidence="12">JGI-4</strain>
    </source>
</reference>
<evidence type="ECO:0000256" key="5">
    <source>
        <dbReference type="ARBA" id="ARBA00022723"/>
    </source>
</evidence>
<dbReference type="PANTHER" id="PTHR33571">
    <property type="entry name" value="SSL8005 PROTEIN"/>
    <property type="match status" value="1"/>
</dbReference>
<keyword evidence="14" id="KW-1185">Reference proteome</keyword>
<evidence type="ECO:0000256" key="6">
    <source>
        <dbReference type="ARBA" id="ARBA00022741"/>
    </source>
</evidence>
<dbReference type="RefSeq" id="WP_047133309.1">
    <property type="nucleotide sequence ID" value="NZ_CZVI01000010.1"/>
</dbReference>
<dbReference type="GO" id="GO:0046872">
    <property type="term" value="F:metal ion binding"/>
    <property type="evidence" value="ECO:0007669"/>
    <property type="project" value="UniProtKB-KW"/>
</dbReference>
<evidence type="ECO:0000313" key="11">
    <source>
        <dbReference type="EMBL" id="CUS85968.1"/>
    </source>
</evidence>
<comment type="cofactor">
    <cofactor evidence="1">
        <name>Mg(2+)</name>
        <dbReference type="ChEBI" id="CHEBI:18420"/>
    </cofactor>
</comment>
<dbReference type="InterPro" id="IPR043519">
    <property type="entry name" value="NT_sf"/>
</dbReference>
<protein>
    <recommendedName>
        <fullName evidence="10">Polymerase nucleotidyl transferase domain-containing protein</fullName>
    </recommendedName>
</protein>
<accession>A0A0S4NCS5</accession>
<accession>A0A0N7MUR2</accession>
<gene>
    <name evidence="12" type="ORF">JGI4_02171</name>
    <name evidence="11" type="ORF">JGI8_00949</name>
</gene>
<feature type="domain" description="Polymerase nucleotidyl transferase" evidence="10">
    <location>
        <begin position="12"/>
        <end position="98"/>
    </location>
</feature>
<keyword evidence="5" id="KW-0479">Metal-binding</keyword>
<dbReference type="GO" id="GO:0005524">
    <property type="term" value="F:ATP binding"/>
    <property type="evidence" value="ECO:0007669"/>
    <property type="project" value="UniProtKB-KW"/>
</dbReference>
<dbReference type="OrthoDB" id="90159at2"/>
<dbReference type="AlphaFoldDB" id="A0A0P1LTI5"/>
<accession>A0A0P1LJ87</accession>
<name>A0A0P1LTI5_9BACT</name>
<evidence type="ECO:0000313" key="13">
    <source>
        <dbReference type="Proteomes" id="UP000182011"/>
    </source>
</evidence>
<evidence type="ECO:0000256" key="4">
    <source>
        <dbReference type="ARBA" id="ARBA00022695"/>
    </source>
</evidence>
<keyword evidence="7" id="KW-0067">ATP-binding</keyword>
<accession>A0A0P1LUR9</accession>
<keyword evidence="3" id="KW-0808">Transferase</keyword>